<evidence type="ECO:0000256" key="6">
    <source>
        <dbReference type="ARBA" id="ARBA00022753"/>
    </source>
</evidence>
<keyword evidence="8 11" id="KW-1133">Transmembrane helix</keyword>
<protein>
    <recommendedName>
        <fullName evidence="4 11">Phosphatidylinositol-4,5-bisphosphate 4-phosphatase</fullName>
        <ecNumber evidence="4 11">3.1.3.78</ecNumber>
    </recommendedName>
</protein>
<evidence type="ECO:0000256" key="5">
    <source>
        <dbReference type="ARBA" id="ARBA00022692"/>
    </source>
</evidence>
<keyword evidence="10 11" id="KW-0458">Lysosome</keyword>
<evidence type="ECO:0000256" key="1">
    <source>
        <dbReference type="ARBA" id="ARBA00001261"/>
    </source>
</evidence>
<evidence type="ECO:0000256" key="10">
    <source>
        <dbReference type="ARBA" id="ARBA00023228"/>
    </source>
</evidence>
<evidence type="ECO:0000256" key="11">
    <source>
        <dbReference type="RuleBase" id="RU365008"/>
    </source>
</evidence>
<name>A0AAN8K6E6_PATCE</name>
<comment type="function">
    <text evidence="11">Catalyzes the hydrolysis of phosphatidylinositol-4,5-bisphosphate (PtdIns-4,5-P2) to phosphatidylinositol-4-phosphate (PtdIns-4-P).</text>
</comment>
<sequence length="241" mass="25885">MSTSVDVQELIISELPPDTRDVYNSGVPPPRVTELPPAYTPTPQGGTSMINCKVCQAMINTDGRHNQYVVKCGVCNEATPIKSAPPGKRFVRCQCNCLLTCKAQAVRIACPRSNCGRIVNLCGETSVTVRSPTSVRATCVHCTHNFIFDVAKKSLARCPHCRKLSAVGKNSTRISAHGYLIFALVLIFAGIGVTVGTFEAASKAGGIYIVWVGAFLTGISLLIKAIYLYTISRTSTIISET</sequence>
<reference evidence="12 13" key="1">
    <citation type="submission" date="2024-01" db="EMBL/GenBank/DDBJ databases">
        <title>The genome of the rayed Mediterranean limpet Patella caerulea (Linnaeus, 1758).</title>
        <authorList>
            <person name="Anh-Thu Weber A."/>
            <person name="Halstead-Nussloch G."/>
        </authorList>
    </citation>
    <scope>NUCLEOTIDE SEQUENCE [LARGE SCALE GENOMIC DNA]</scope>
    <source>
        <strain evidence="12">AATW-2023a</strain>
        <tissue evidence="12">Whole specimen</tissue>
    </source>
</reference>
<dbReference type="GO" id="GO:0005886">
    <property type="term" value="C:plasma membrane"/>
    <property type="evidence" value="ECO:0007669"/>
    <property type="project" value="TreeGrafter"/>
</dbReference>
<dbReference type="InterPro" id="IPR019178">
    <property type="entry name" value="PtdIns-P2-Ptase"/>
</dbReference>
<evidence type="ECO:0000313" key="13">
    <source>
        <dbReference type="Proteomes" id="UP001347796"/>
    </source>
</evidence>
<evidence type="ECO:0000256" key="7">
    <source>
        <dbReference type="ARBA" id="ARBA00022801"/>
    </source>
</evidence>
<dbReference type="AlphaFoldDB" id="A0AAN8K6E6"/>
<dbReference type="GO" id="GO:0031902">
    <property type="term" value="C:late endosome membrane"/>
    <property type="evidence" value="ECO:0007669"/>
    <property type="project" value="UniProtKB-SubCell"/>
</dbReference>
<keyword evidence="7 11" id="KW-0378">Hydrolase</keyword>
<feature type="transmembrane region" description="Helical" evidence="11">
    <location>
        <begin position="207"/>
        <end position="229"/>
    </location>
</feature>
<dbReference type="GO" id="GO:0030670">
    <property type="term" value="C:phagocytic vesicle membrane"/>
    <property type="evidence" value="ECO:0007669"/>
    <property type="project" value="TreeGrafter"/>
</dbReference>
<organism evidence="12 13">
    <name type="scientific">Patella caerulea</name>
    <name type="common">Rayed Mediterranean limpet</name>
    <dbReference type="NCBI Taxonomy" id="87958"/>
    <lineage>
        <taxon>Eukaryota</taxon>
        <taxon>Metazoa</taxon>
        <taxon>Spiralia</taxon>
        <taxon>Lophotrochozoa</taxon>
        <taxon>Mollusca</taxon>
        <taxon>Gastropoda</taxon>
        <taxon>Patellogastropoda</taxon>
        <taxon>Patelloidea</taxon>
        <taxon>Patellidae</taxon>
        <taxon>Patella</taxon>
    </lineage>
</organism>
<evidence type="ECO:0000256" key="8">
    <source>
        <dbReference type="ARBA" id="ARBA00022989"/>
    </source>
</evidence>
<evidence type="ECO:0000313" key="12">
    <source>
        <dbReference type="EMBL" id="KAK6185404.1"/>
    </source>
</evidence>
<keyword evidence="5 11" id="KW-0812">Transmembrane</keyword>
<dbReference type="Proteomes" id="UP001347796">
    <property type="component" value="Unassembled WGS sequence"/>
</dbReference>
<comment type="catalytic activity">
    <reaction evidence="1 11">
        <text>a 1,2-diacyl-sn-glycero-3-phospho-(1D-myo-inositol-4,5-bisphosphate) + H2O = a 1,2-diacyl-sn-glycero-3-phospho-(1D-myo-inositol-5-phosphate) + phosphate</text>
        <dbReference type="Rhea" id="RHEA:25674"/>
        <dbReference type="ChEBI" id="CHEBI:15377"/>
        <dbReference type="ChEBI" id="CHEBI:43474"/>
        <dbReference type="ChEBI" id="CHEBI:57795"/>
        <dbReference type="ChEBI" id="CHEBI:58456"/>
        <dbReference type="EC" id="3.1.3.78"/>
    </reaction>
</comment>
<dbReference type="EMBL" id="JAZGQO010000006">
    <property type="protein sequence ID" value="KAK6185404.1"/>
    <property type="molecule type" value="Genomic_DNA"/>
</dbReference>
<dbReference type="GO" id="GO:0034597">
    <property type="term" value="F:phosphatidylinositol-4,5-bisphosphate 4-phosphatase activity"/>
    <property type="evidence" value="ECO:0007669"/>
    <property type="project" value="UniProtKB-EC"/>
</dbReference>
<keyword evidence="9 11" id="KW-0472">Membrane</keyword>
<dbReference type="PANTHER" id="PTHR21014">
    <property type="entry name" value="PHOSPHATIDYLINOSITOL-4,5-BISPHOSPHATE 4-PHOSPHATASE"/>
    <property type="match status" value="1"/>
</dbReference>
<evidence type="ECO:0000256" key="9">
    <source>
        <dbReference type="ARBA" id="ARBA00023136"/>
    </source>
</evidence>
<proteinExistence type="predicted"/>
<accession>A0AAN8K6E6</accession>
<evidence type="ECO:0000256" key="3">
    <source>
        <dbReference type="ARBA" id="ARBA00004155"/>
    </source>
</evidence>
<keyword evidence="6 11" id="KW-0967">Endosome</keyword>
<comment type="subcellular location">
    <subcellularLocation>
        <location evidence="2 11">Late endosome membrane</location>
        <topology evidence="2 11">Multi-pass membrane protein</topology>
    </subcellularLocation>
    <subcellularLocation>
        <location evidence="3 11">Lysosome membrane</location>
        <topology evidence="3 11">Multi-pass membrane protein</topology>
    </subcellularLocation>
</comment>
<evidence type="ECO:0000256" key="2">
    <source>
        <dbReference type="ARBA" id="ARBA00004107"/>
    </source>
</evidence>
<dbReference type="GO" id="GO:0046856">
    <property type="term" value="P:phosphatidylinositol dephosphorylation"/>
    <property type="evidence" value="ECO:0007669"/>
    <property type="project" value="InterPro"/>
</dbReference>
<comment type="caution">
    <text evidence="12">The sequence shown here is derived from an EMBL/GenBank/DDBJ whole genome shotgun (WGS) entry which is preliminary data.</text>
</comment>
<evidence type="ECO:0000256" key="4">
    <source>
        <dbReference type="ARBA" id="ARBA00012936"/>
    </source>
</evidence>
<dbReference type="GO" id="GO:0005765">
    <property type="term" value="C:lysosomal membrane"/>
    <property type="evidence" value="ECO:0007669"/>
    <property type="project" value="UniProtKB-SubCell"/>
</dbReference>
<dbReference type="PANTHER" id="PTHR21014:SF6">
    <property type="entry name" value="PHOSPHATIDYLINOSITOL-4,5-BISPHOSPHATE 4-PHOSPHATASE"/>
    <property type="match status" value="1"/>
</dbReference>
<dbReference type="EC" id="3.1.3.78" evidence="4 11"/>
<feature type="transmembrane region" description="Helical" evidence="11">
    <location>
        <begin position="179"/>
        <end position="201"/>
    </location>
</feature>
<keyword evidence="13" id="KW-1185">Reference proteome</keyword>
<gene>
    <name evidence="12" type="ORF">SNE40_007647</name>
</gene>
<dbReference type="Pfam" id="PF09788">
    <property type="entry name" value="Tmemb_55A"/>
    <property type="match status" value="1"/>
</dbReference>